<gene>
    <name evidence="2" type="ORF">IMSHALPRED_001329</name>
</gene>
<keyword evidence="3" id="KW-1185">Reference proteome</keyword>
<keyword evidence="1" id="KW-0732">Signal</keyword>
<organism evidence="2 3">
    <name type="scientific">Imshaugia aleurites</name>
    <dbReference type="NCBI Taxonomy" id="172621"/>
    <lineage>
        <taxon>Eukaryota</taxon>
        <taxon>Fungi</taxon>
        <taxon>Dikarya</taxon>
        <taxon>Ascomycota</taxon>
        <taxon>Pezizomycotina</taxon>
        <taxon>Lecanoromycetes</taxon>
        <taxon>OSLEUM clade</taxon>
        <taxon>Lecanoromycetidae</taxon>
        <taxon>Lecanorales</taxon>
        <taxon>Lecanorineae</taxon>
        <taxon>Parmeliaceae</taxon>
        <taxon>Imshaugia</taxon>
    </lineage>
</organism>
<dbReference type="EMBL" id="CAJPDT010000118">
    <property type="protein sequence ID" value="CAF9939404.1"/>
    <property type="molecule type" value="Genomic_DNA"/>
</dbReference>
<feature type="chain" id="PRO_5034197303" evidence="1">
    <location>
        <begin position="25"/>
        <end position="203"/>
    </location>
</feature>
<evidence type="ECO:0000256" key="1">
    <source>
        <dbReference type="SAM" id="SignalP"/>
    </source>
</evidence>
<evidence type="ECO:0000313" key="3">
    <source>
        <dbReference type="Proteomes" id="UP000664534"/>
    </source>
</evidence>
<dbReference type="Proteomes" id="UP000664534">
    <property type="component" value="Unassembled WGS sequence"/>
</dbReference>
<accession>A0A8H3J2I0</accession>
<proteinExistence type="predicted"/>
<feature type="signal peptide" evidence="1">
    <location>
        <begin position="1"/>
        <end position="24"/>
    </location>
</feature>
<comment type="caution">
    <text evidence="2">The sequence shown here is derived from an EMBL/GenBank/DDBJ whole genome shotgun (WGS) entry which is preliminary data.</text>
</comment>
<dbReference type="OrthoDB" id="5350877at2759"/>
<reference evidence="2" key="1">
    <citation type="submission" date="2021-03" db="EMBL/GenBank/DDBJ databases">
        <authorList>
            <person name="Tagirdzhanova G."/>
        </authorList>
    </citation>
    <scope>NUCLEOTIDE SEQUENCE</scope>
</reference>
<protein>
    <submittedName>
        <fullName evidence="2">Uncharacterized protein</fullName>
    </submittedName>
</protein>
<dbReference type="AlphaFoldDB" id="A0A8H3J2I0"/>
<evidence type="ECO:0000313" key="2">
    <source>
        <dbReference type="EMBL" id="CAF9939404.1"/>
    </source>
</evidence>
<name>A0A8H3J2I0_9LECA</name>
<sequence>MILLSPVQCLQIAFYLIHTLSVAGEASKDHCDHAIYGIPKYSACVNLLYGHRHKTGIFNIDDDQHGFFLPYFGDKAQFTVDQWRHRVTLPEVWQNHACKIALLVKESPTGGFTTDSGSWADIANRGRALIDDCLLTRRVANRGGGVGSAGTHGRLSIVVYEWGSGFDHAINRGVKPGGPVAVGWNETMLDSRAGGRSGNMSYA</sequence>